<comment type="caution">
    <text evidence="1">The sequence shown here is derived from an EMBL/GenBank/DDBJ whole genome shotgun (WGS) entry which is preliminary data.</text>
</comment>
<organism evidence="1 2">
    <name type="scientific">Fusarium decemcellulare</name>
    <dbReference type="NCBI Taxonomy" id="57161"/>
    <lineage>
        <taxon>Eukaryota</taxon>
        <taxon>Fungi</taxon>
        <taxon>Dikarya</taxon>
        <taxon>Ascomycota</taxon>
        <taxon>Pezizomycotina</taxon>
        <taxon>Sordariomycetes</taxon>
        <taxon>Hypocreomycetidae</taxon>
        <taxon>Hypocreales</taxon>
        <taxon>Nectriaceae</taxon>
        <taxon>Fusarium</taxon>
        <taxon>Fusarium decemcellulare species complex</taxon>
    </lineage>
</organism>
<name>A0ACC1SF92_9HYPO</name>
<reference evidence="1" key="1">
    <citation type="submission" date="2022-08" db="EMBL/GenBank/DDBJ databases">
        <title>Genome Sequence of Fusarium decemcellulare.</title>
        <authorList>
            <person name="Buettner E."/>
        </authorList>
    </citation>
    <scope>NUCLEOTIDE SEQUENCE</scope>
    <source>
        <strain evidence="1">Babe19</strain>
    </source>
</reference>
<dbReference type="Proteomes" id="UP001148629">
    <property type="component" value="Unassembled WGS sequence"/>
</dbReference>
<keyword evidence="2" id="KW-1185">Reference proteome</keyword>
<accession>A0ACC1SF92</accession>
<evidence type="ECO:0000313" key="1">
    <source>
        <dbReference type="EMBL" id="KAJ3538432.1"/>
    </source>
</evidence>
<protein>
    <submittedName>
        <fullName evidence="1">Uncharacterized protein</fullName>
    </submittedName>
</protein>
<evidence type="ECO:0000313" key="2">
    <source>
        <dbReference type="Proteomes" id="UP001148629"/>
    </source>
</evidence>
<sequence>MLDERVATASEYRGPPRLGRTDYGSASSSTAVAPESNSSAQQDYIVVNDGIDIPDVSPSNDSQFLPAQPDVPLEMFTNALDVYQTMIHLQPLPLFRLSDLSDYLNSSPRFLLYSFFALTNSFKNRVGHDNGSGLVDADEIRSAEDEVKKLAFQGLPRMEVVQSLCLLALRDVFACQPNQAQMIIGIASRLEACRSSAGDALSDSSIDGDLSLRCHWSVYILEKIFSPRLCASEEDLPSSDFPASAPVPPPLPSTRREDYPSDLYNPYDSTTDHGITTCYIKMVSIWGHLSLWLRHIRLAKVESPWLPESKFARLTARIYECDSQLPAKHLLMNVAFSKRSPAEILEQREYWIPWVFIQVQCHAYLSILNHPFIHLVAVRNCSKGSQSGMFLQHRVDSALFHSGWVSWMLQLCEGHRLELYDPFIGYLVAAVATIPWLMQFVEDKKVSQKAAQDIAWCRAYLARVSDAWPHVSHKLEALHNLQIVVDHYRQSSGENGGAVTFPPHLIWELLDPEICQMSLKKNQANDIPGSSQSHAKIQITTHLTHPLRELQTNQTSADPPVVFNEPLFLNLADLEQVYVDDLMNHFMLNSADLFHLRQTCRQNYSRAALLFAQSFFHTRRVRFERQSLDNLHHISRHCYLGQSIHTLEICVEHVPSSQETIDTRPPHDPHEQCIKSLLAKHTKLTDGDPMTELGMGSFRQFLQEQTTLTQTGYGIKCLTQAMINLINCKRIVIKSNSQSQWWSRSRPHLSTSGLTIESVLVYHIIHAVLAAAAVSQLQVEAFDIRVGSIGGNTSRIAPDMLIGPSSTILARFPITTLRQLHLILDPVSPKIVANASAWQLGLVHFVGLVPSLSHLSLEFADRDNRGRFSALSKLLRIPILESLTLGWTDCTSLDLTFFLLRHRKTLRKLRLNCVTLTDGVEAWRWLVEIIHDHLNLEYLCLTGCVAEEPDMFARTLPARLEATNNGGLCDIISILAIREGRKQNK</sequence>
<gene>
    <name evidence="1" type="ORF">NM208_g5910</name>
</gene>
<dbReference type="EMBL" id="JANRMS010000520">
    <property type="protein sequence ID" value="KAJ3538432.1"/>
    <property type="molecule type" value="Genomic_DNA"/>
</dbReference>
<proteinExistence type="predicted"/>